<reference evidence="1" key="1">
    <citation type="journal article" date="2022" name="bioRxiv">
        <title>Sequencing and chromosome-scale assembly of the giantPleurodeles waltlgenome.</title>
        <authorList>
            <person name="Brown T."/>
            <person name="Elewa A."/>
            <person name="Iarovenko S."/>
            <person name="Subramanian E."/>
            <person name="Araus A.J."/>
            <person name="Petzold A."/>
            <person name="Susuki M."/>
            <person name="Suzuki K.-i.T."/>
            <person name="Hayashi T."/>
            <person name="Toyoda A."/>
            <person name="Oliveira C."/>
            <person name="Osipova E."/>
            <person name="Leigh N.D."/>
            <person name="Simon A."/>
            <person name="Yun M.H."/>
        </authorList>
    </citation>
    <scope>NUCLEOTIDE SEQUENCE</scope>
    <source>
        <strain evidence="1">20211129_DDA</strain>
        <tissue evidence="1">Liver</tissue>
    </source>
</reference>
<dbReference type="Proteomes" id="UP001066276">
    <property type="component" value="Chromosome 10"/>
</dbReference>
<dbReference type="EMBL" id="JANPWB010000014">
    <property type="protein sequence ID" value="KAJ1098111.1"/>
    <property type="molecule type" value="Genomic_DNA"/>
</dbReference>
<keyword evidence="2" id="KW-1185">Reference proteome</keyword>
<dbReference type="AlphaFoldDB" id="A0AAV7M3Y0"/>
<evidence type="ECO:0000313" key="1">
    <source>
        <dbReference type="EMBL" id="KAJ1098111.1"/>
    </source>
</evidence>
<comment type="caution">
    <text evidence="1">The sequence shown here is derived from an EMBL/GenBank/DDBJ whole genome shotgun (WGS) entry which is preliminary data.</text>
</comment>
<proteinExistence type="predicted"/>
<protein>
    <submittedName>
        <fullName evidence="1">Uncharacterized protein</fullName>
    </submittedName>
</protein>
<evidence type="ECO:0000313" key="2">
    <source>
        <dbReference type="Proteomes" id="UP001066276"/>
    </source>
</evidence>
<name>A0AAV7M3Y0_PLEWA</name>
<gene>
    <name evidence="1" type="ORF">NDU88_003227</name>
</gene>
<organism evidence="1 2">
    <name type="scientific">Pleurodeles waltl</name>
    <name type="common">Iberian ribbed newt</name>
    <dbReference type="NCBI Taxonomy" id="8319"/>
    <lineage>
        <taxon>Eukaryota</taxon>
        <taxon>Metazoa</taxon>
        <taxon>Chordata</taxon>
        <taxon>Craniata</taxon>
        <taxon>Vertebrata</taxon>
        <taxon>Euteleostomi</taxon>
        <taxon>Amphibia</taxon>
        <taxon>Batrachia</taxon>
        <taxon>Caudata</taxon>
        <taxon>Salamandroidea</taxon>
        <taxon>Salamandridae</taxon>
        <taxon>Pleurodelinae</taxon>
        <taxon>Pleurodeles</taxon>
    </lineage>
</organism>
<accession>A0AAV7M3Y0</accession>
<sequence length="116" mass="12993">MLLYMAPLKVLSGRKSHFFDRPEEVWRWLGMWDKVAPGMPERTGLTVHRPLGEASPDWTIRGQRQLEGVADQVVDIDATTRLEIQHDGTMTVVTPGLADGSMEMMDQGAEMVPVDT</sequence>